<proteinExistence type="inferred from homology"/>
<dbReference type="InterPro" id="IPR029018">
    <property type="entry name" value="Hex-like_dom2"/>
</dbReference>
<evidence type="ECO:0000256" key="2">
    <source>
        <dbReference type="ARBA" id="ARBA00022801"/>
    </source>
</evidence>
<sequence length="799" mass="87457">MELYAIRSIVPRKEGRIHMDGGNLFYFPNKMERASNEAPPILLSRFFVEPDPRSPERKDFYLMLPILHRSRRFLHNACSSMALLAALCAPALADTPSVPLMPRPQSVSLSGQDVAIAGGVRIEWAGTPSPMLRRAAARFSSRLAQVAGAPVSGGAPVVLHISSRSDPAYLSVQEREHYTLNVTAQNGIRLDADGPAGVLHGLATLLQLVVRTPQGPVMREATIDDAPRFAWRGIMIDVSRHFMSVETIQRQLDAMELTKLNVLHWHLSDGTGFRVESLRFPRLHQVGGHNQYYTQAQVRAIVAYAADRGIRIVPEFDVPGHTLSILEAYPELAAQHVPSAEERQSPCSITINTVKTKAICNKVYNLNNAAFDPTKPQTLKFATELYAEMGRLFPDRYFHSGGDEVSPKQWNDNPAILAYMKQHGYADAPALQAAFTAQVERALARQGKIMMGWDEVSEAPIPRDVVVETWRGSKWIGSATQAGHPVVVSSGYYLDLLNPSSEHYKVDPYDPRAVGLSPEEVARARPKQGPMIDAFALDPDAKPLDAAQQKLVLGGEAPLWSEIVSDEMVDARLWPRSAAIAERFWSDASVRDVADMERRLPVIQNELEATGLQASAHENAMIARLTPGNVGPLTVLTSVTNPVRNYAMNRLASHSGDAMLNAPGAIAAPDSFAAMKFNDMAARYVAGEKELAAPLKQMLDLYLANDAGYAAVATTPLLQDARPVSQQLAAVARVGLEAIRKHRSHGRHWHRRVNKLLATQDATFAACATAVASYTHELPPSGLLIAILPGVHALVNHAH</sequence>
<evidence type="ECO:0000313" key="8">
    <source>
        <dbReference type="EMBL" id="EFG84467.1"/>
    </source>
</evidence>
<keyword evidence="2" id="KW-0378">Hydrolase</keyword>
<dbReference type="SUPFAM" id="SSF51445">
    <property type="entry name" value="(Trans)glycosidases"/>
    <property type="match status" value="1"/>
</dbReference>
<keyword evidence="3" id="KW-0326">Glycosidase</keyword>
<dbReference type="Pfam" id="PF00728">
    <property type="entry name" value="Glyco_hydro_20"/>
    <property type="match status" value="1"/>
</dbReference>
<dbReference type="PANTHER" id="PTHR22600">
    <property type="entry name" value="BETA-HEXOSAMINIDASE"/>
    <property type="match status" value="1"/>
</dbReference>
<organism evidence="8 9">
    <name type="scientific">Novacetimonas hansenii ATCC 23769</name>
    <dbReference type="NCBI Taxonomy" id="714995"/>
    <lineage>
        <taxon>Bacteria</taxon>
        <taxon>Pseudomonadati</taxon>
        <taxon>Pseudomonadota</taxon>
        <taxon>Alphaproteobacteria</taxon>
        <taxon>Acetobacterales</taxon>
        <taxon>Acetobacteraceae</taxon>
        <taxon>Novacetimonas</taxon>
    </lineage>
</organism>
<dbReference type="Pfam" id="PF02838">
    <property type="entry name" value="Glyco_hydro_20b"/>
    <property type="match status" value="1"/>
</dbReference>
<dbReference type="PANTHER" id="PTHR22600:SF21">
    <property type="entry name" value="BETA-HEXOSAMINIDASE A"/>
    <property type="match status" value="1"/>
</dbReference>
<protein>
    <recommendedName>
        <fullName evidence="4">N-acetyl-beta-glucosaminidase</fullName>
    </recommendedName>
</protein>
<dbReference type="HOGENOM" id="CLU_007082_5_1_5"/>
<dbReference type="GO" id="GO:0005764">
    <property type="term" value="C:lysosome"/>
    <property type="evidence" value="ECO:0007669"/>
    <property type="project" value="TreeGrafter"/>
</dbReference>
<dbReference type="InterPro" id="IPR015883">
    <property type="entry name" value="Glyco_hydro_20_cat"/>
</dbReference>
<evidence type="ECO:0000256" key="1">
    <source>
        <dbReference type="ARBA" id="ARBA00006285"/>
    </source>
</evidence>
<dbReference type="GO" id="GO:0005975">
    <property type="term" value="P:carbohydrate metabolic process"/>
    <property type="evidence" value="ECO:0007669"/>
    <property type="project" value="InterPro"/>
</dbReference>
<dbReference type="GO" id="GO:0006689">
    <property type="term" value="P:ganglioside catabolic process"/>
    <property type="evidence" value="ECO:0007669"/>
    <property type="project" value="TreeGrafter"/>
</dbReference>
<comment type="similarity">
    <text evidence="1">Belongs to the glycosyl hydrolase 20 family.</text>
</comment>
<dbReference type="GO" id="GO:0030203">
    <property type="term" value="P:glycosaminoglycan metabolic process"/>
    <property type="evidence" value="ECO:0007669"/>
    <property type="project" value="TreeGrafter"/>
</dbReference>
<dbReference type="GO" id="GO:0004563">
    <property type="term" value="F:beta-N-acetylhexosaminidase activity"/>
    <property type="evidence" value="ECO:0007669"/>
    <property type="project" value="InterPro"/>
</dbReference>
<reference evidence="8 9" key="1">
    <citation type="journal article" date="2010" name="J. Bacteriol.">
        <title>Genome sequence of a cellulose-producing bacterium, Gluconacetobacter hansenii ATCC 23769.</title>
        <authorList>
            <person name="Iyer P.R."/>
            <person name="Geib S.M."/>
            <person name="Catchmark J."/>
            <person name="Kao T.H."/>
            <person name="Tien M."/>
        </authorList>
    </citation>
    <scope>NUCLEOTIDE SEQUENCE [LARGE SCALE GENOMIC DNA]</scope>
    <source>
        <strain evidence="8 9">ATCC 23769</strain>
    </source>
</reference>
<dbReference type="SUPFAM" id="SSF55545">
    <property type="entry name" value="beta-N-acetylhexosaminidase-like domain"/>
    <property type="match status" value="1"/>
</dbReference>
<feature type="active site" description="Proton donor" evidence="5">
    <location>
        <position position="404"/>
    </location>
</feature>
<evidence type="ECO:0000259" key="7">
    <source>
        <dbReference type="Pfam" id="PF02838"/>
    </source>
</evidence>
<evidence type="ECO:0000313" key="9">
    <source>
        <dbReference type="Proteomes" id="UP000006468"/>
    </source>
</evidence>
<dbReference type="InterPro" id="IPR015882">
    <property type="entry name" value="HEX_bac_N"/>
</dbReference>
<comment type="caution">
    <text evidence="8">The sequence shown here is derived from an EMBL/GenBank/DDBJ whole genome shotgun (WGS) entry which is preliminary data.</text>
</comment>
<evidence type="ECO:0000256" key="5">
    <source>
        <dbReference type="PIRSR" id="PIRSR625705-1"/>
    </source>
</evidence>
<dbReference type="PRINTS" id="PR00738">
    <property type="entry name" value="GLHYDRLASE20"/>
</dbReference>
<dbReference type="EMBL" id="ADTV01000031">
    <property type="protein sequence ID" value="EFG84467.1"/>
    <property type="molecule type" value="Genomic_DNA"/>
</dbReference>
<evidence type="ECO:0000256" key="4">
    <source>
        <dbReference type="ARBA" id="ARBA00033000"/>
    </source>
</evidence>
<dbReference type="GO" id="GO:0016020">
    <property type="term" value="C:membrane"/>
    <property type="evidence" value="ECO:0007669"/>
    <property type="project" value="TreeGrafter"/>
</dbReference>
<dbReference type="InterPro" id="IPR025705">
    <property type="entry name" value="Beta_hexosaminidase_sua/sub"/>
</dbReference>
<dbReference type="InterPro" id="IPR017853">
    <property type="entry name" value="GH"/>
</dbReference>
<feature type="domain" description="Beta-hexosaminidase bacterial type N-terminal" evidence="7">
    <location>
        <begin position="99"/>
        <end position="226"/>
    </location>
</feature>
<feature type="domain" description="Glycoside hydrolase family 20 catalytic" evidence="6">
    <location>
        <begin position="229"/>
        <end position="587"/>
    </location>
</feature>
<evidence type="ECO:0000256" key="3">
    <source>
        <dbReference type="ARBA" id="ARBA00023295"/>
    </source>
</evidence>
<dbReference type="Proteomes" id="UP000006468">
    <property type="component" value="Chromosome"/>
</dbReference>
<evidence type="ECO:0000259" key="6">
    <source>
        <dbReference type="Pfam" id="PF00728"/>
    </source>
</evidence>
<accession>D5QEQ6</accession>
<dbReference type="Gene3D" id="3.20.20.80">
    <property type="entry name" value="Glycosidases"/>
    <property type="match status" value="1"/>
</dbReference>
<name>D5QEQ6_NOVHA</name>
<dbReference type="AlphaFoldDB" id="D5QEQ6"/>
<gene>
    <name evidence="8" type="ORF">GXY_08105</name>
</gene>
<dbReference type="Gene3D" id="3.30.379.10">
    <property type="entry name" value="Chitobiase/beta-hexosaminidase domain 2-like"/>
    <property type="match status" value="1"/>
</dbReference>